<feature type="region of interest" description="Disordered" evidence="1">
    <location>
        <begin position="1"/>
        <end position="93"/>
    </location>
</feature>
<evidence type="ECO:0000256" key="1">
    <source>
        <dbReference type="SAM" id="MobiDB-lite"/>
    </source>
</evidence>
<dbReference type="Gene3D" id="3.40.50.300">
    <property type="entry name" value="P-loop containing nucleotide triphosphate hydrolases"/>
    <property type="match status" value="1"/>
</dbReference>
<dbReference type="SUPFAM" id="SSF48452">
    <property type="entry name" value="TPR-like"/>
    <property type="match status" value="3"/>
</dbReference>
<sequence length="1259" mass="138631">MARTKQTARKSGSGATLFYSRRKLRSTKKKVIKDTPAVKPSAKSKARRAAPSTTGPLVIAGPTSAARSQSRSSALVRAWDSSHTHPSSTSSVTSLSDAFSKLGSTTSQKSSQSSSGHSLLSTNFFSNSTRLLGVIKDVCDAFSGVPYVKGVAAVVQTIVEIADQIQAYKDKCQELVDKVVLFSLGVFEGLLSLSRTPNPNVHVQSLESDLVAFLSVLKDIRATLERLSAQRASSRFLRYVDRAGLLESIAEQGRNLETYIQYFNTRSSIAIRLGLGSISERSSSSSSIPRKDLRRLLPSPTKLFGREDELATIVNLISVTPAQQVHLAILGPGGIGKTSLSLSVLSDEKIESAFNERRYFLPCDTTPSLDLFLDELGAALDVDGFSTQRLQSIFFQLRQHRSLLILDNFETLWDPLHTRSEVENFLAQLSTVPTVSLLLTIRGSQHPGGVEWTRLLPPLRPLELQHAGMLFRRISGKENTSHVVDLLKAVDCVPLAVNLIAHLAAVHDITAESLWERWIEEKTMMIERGSGRLANLDTSIRLSLNSPRMNHDPNALSFLSILALLPNGMSLSLFRACDTHLLEIINVKRAVTTLKQNALVYEDTQRTLRMLNPIRQFVLSHHPPSSLANEFIQEYFIQLALLAGEHPISAHEQLRQETGNIEAILIMTLKSTRPINTTVTAILSLAEYTYISGSGSCIPLQRAVERLATLQQSKTKPKQVARSGLRRFFLGRAKKGSGEQEEDGANIDLSTLRADCLGCWGQMLSRQGHYLPAKDKFELALDLHLQQGDIAGQAADYHNLGCLLTLDDALSKFTAASRLHEQIGDKAGVAYDMMGMGQVYLQRRQLRQAQDVFMSVLQIFDGLETEDKDPVGRITAINNLGHTLTAWNRFLQAEELFLQAIQANESIRDVVCGADSLCGLASSLLLRSRWSEAEEKIREAIALREPFKDPDLYHILGRIQCAQWKLSAAAETFQFTRTLPRDPKDDFGRGEDLKYLASVNALLGRVDEAEAMLDDVKVLFTSAENAVGLAEVDIIKAEIWCAQGKMDEAEVAAKEAADVMSVKDCKIGHAYALYVQGGVMLAKGIYDEARECVRLALELHTEIGSVQGQADDIARLAEIAIMEVSAGEVQGRAVSVLDQAKKKLDEARELHTAIGDNGGLGDVWYLIALIDIKKGDLGHAEEAIEVALKKHQMAEAVYKQANDHLLLGSVMRHVGRTQDSMQAVDRAVGILGLQELRRLCLKPSSREQRLLVDSYFPPL</sequence>
<evidence type="ECO:0000313" key="3">
    <source>
        <dbReference type="EMBL" id="KAJ3568131.1"/>
    </source>
</evidence>
<dbReference type="Pfam" id="PF20703">
    <property type="entry name" value="nSTAND1"/>
    <property type="match status" value="1"/>
</dbReference>
<dbReference type="InterPro" id="IPR049052">
    <property type="entry name" value="nSTAND1"/>
</dbReference>
<feature type="domain" description="Novel STAND NTPase 1" evidence="2">
    <location>
        <begin position="304"/>
        <end position="443"/>
    </location>
</feature>
<dbReference type="CDD" id="cd21037">
    <property type="entry name" value="MLKL_NTD"/>
    <property type="match status" value="1"/>
</dbReference>
<keyword evidence="4" id="KW-1185">Reference proteome</keyword>
<evidence type="ECO:0000313" key="4">
    <source>
        <dbReference type="Proteomes" id="UP001213000"/>
    </source>
</evidence>
<gene>
    <name evidence="3" type="ORF">NP233_g5917</name>
</gene>
<accession>A0AAD5VSB3</accession>
<evidence type="ECO:0000259" key="2">
    <source>
        <dbReference type="Pfam" id="PF20703"/>
    </source>
</evidence>
<feature type="compositionally biased region" description="Low complexity" evidence="1">
    <location>
        <begin position="84"/>
        <end position="93"/>
    </location>
</feature>
<proteinExistence type="predicted"/>
<feature type="compositionally biased region" description="Basic residues" evidence="1">
    <location>
        <begin position="20"/>
        <end position="31"/>
    </location>
</feature>
<dbReference type="Gene3D" id="1.25.40.10">
    <property type="entry name" value="Tetratricopeptide repeat domain"/>
    <property type="match status" value="3"/>
</dbReference>
<feature type="compositionally biased region" description="Low complexity" evidence="1">
    <location>
        <begin position="64"/>
        <end position="78"/>
    </location>
</feature>
<protein>
    <recommendedName>
        <fullName evidence="2">Novel STAND NTPase 1 domain-containing protein</fullName>
    </recommendedName>
</protein>
<comment type="caution">
    <text evidence="3">The sequence shown here is derived from an EMBL/GenBank/DDBJ whole genome shotgun (WGS) entry which is preliminary data.</text>
</comment>
<dbReference type="InterPro" id="IPR019734">
    <property type="entry name" value="TPR_rpt"/>
</dbReference>
<dbReference type="EMBL" id="JANIEX010000365">
    <property type="protein sequence ID" value="KAJ3568131.1"/>
    <property type="molecule type" value="Genomic_DNA"/>
</dbReference>
<dbReference type="SMART" id="SM00028">
    <property type="entry name" value="TPR"/>
    <property type="match status" value="6"/>
</dbReference>
<dbReference type="InterPro" id="IPR027417">
    <property type="entry name" value="P-loop_NTPase"/>
</dbReference>
<dbReference type="GO" id="GO:0007166">
    <property type="term" value="P:cell surface receptor signaling pathway"/>
    <property type="evidence" value="ECO:0007669"/>
    <property type="project" value="InterPro"/>
</dbReference>
<dbReference type="Gene3D" id="1.20.930.20">
    <property type="entry name" value="Adaptor protein Cbl, N-terminal domain"/>
    <property type="match status" value="1"/>
</dbReference>
<dbReference type="InterPro" id="IPR036537">
    <property type="entry name" value="Adaptor_Cbl_N_dom_sf"/>
</dbReference>
<dbReference type="PANTHER" id="PTHR47691:SF3">
    <property type="entry name" value="HTH-TYPE TRANSCRIPTIONAL REGULATOR RV0890C-RELATED"/>
    <property type="match status" value="1"/>
</dbReference>
<name>A0AAD5VSB3_9AGAR</name>
<dbReference type="Proteomes" id="UP001213000">
    <property type="component" value="Unassembled WGS sequence"/>
</dbReference>
<dbReference type="SUPFAM" id="SSF52540">
    <property type="entry name" value="P-loop containing nucleoside triphosphate hydrolases"/>
    <property type="match status" value="1"/>
</dbReference>
<dbReference type="AlphaFoldDB" id="A0AAD5VSB3"/>
<organism evidence="3 4">
    <name type="scientific">Leucocoprinus birnbaumii</name>
    <dbReference type="NCBI Taxonomy" id="56174"/>
    <lineage>
        <taxon>Eukaryota</taxon>
        <taxon>Fungi</taxon>
        <taxon>Dikarya</taxon>
        <taxon>Basidiomycota</taxon>
        <taxon>Agaricomycotina</taxon>
        <taxon>Agaricomycetes</taxon>
        <taxon>Agaricomycetidae</taxon>
        <taxon>Agaricales</taxon>
        <taxon>Agaricineae</taxon>
        <taxon>Agaricaceae</taxon>
        <taxon>Leucocoprinus</taxon>
    </lineage>
</organism>
<reference evidence="3" key="1">
    <citation type="submission" date="2022-07" db="EMBL/GenBank/DDBJ databases">
        <title>Genome Sequence of Leucocoprinus birnbaumii.</title>
        <authorList>
            <person name="Buettner E."/>
        </authorList>
    </citation>
    <scope>NUCLEOTIDE SEQUENCE</scope>
    <source>
        <strain evidence="3">VT141</strain>
    </source>
</reference>
<dbReference type="InterPro" id="IPR059179">
    <property type="entry name" value="MLKL-like_MCAfunc"/>
</dbReference>
<dbReference type="PANTHER" id="PTHR47691">
    <property type="entry name" value="REGULATOR-RELATED"/>
    <property type="match status" value="1"/>
</dbReference>
<dbReference type="InterPro" id="IPR011990">
    <property type="entry name" value="TPR-like_helical_dom_sf"/>
</dbReference>